<dbReference type="EMBL" id="MSFM01000001">
    <property type="protein sequence ID" value="PKY07922.1"/>
    <property type="molecule type" value="Genomic_DNA"/>
</dbReference>
<dbReference type="Proteomes" id="UP000234254">
    <property type="component" value="Unassembled WGS sequence"/>
</dbReference>
<gene>
    <name evidence="1" type="ORF">P168DRAFT_286099</name>
</gene>
<dbReference type="GeneID" id="36543802"/>
<dbReference type="PANTHER" id="PTHR11941">
    <property type="entry name" value="ENOYL-COA HYDRATASE-RELATED"/>
    <property type="match status" value="1"/>
</dbReference>
<dbReference type="InterPro" id="IPR029045">
    <property type="entry name" value="ClpP/crotonase-like_dom_sf"/>
</dbReference>
<accession>A0A2I1DDG4</accession>
<dbReference type="SUPFAM" id="SSF52096">
    <property type="entry name" value="ClpP/crotonase"/>
    <property type="match status" value="1"/>
</dbReference>
<dbReference type="OrthoDB" id="410701at2759"/>
<dbReference type="GO" id="GO:0003824">
    <property type="term" value="F:catalytic activity"/>
    <property type="evidence" value="ECO:0007669"/>
    <property type="project" value="UniProtKB-ARBA"/>
</dbReference>
<proteinExistence type="predicted"/>
<evidence type="ECO:0000313" key="1">
    <source>
        <dbReference type="EMBL" id="PKY07922.1"/>
    </source>
</evidence>
<comment type="caution">
    <text evidence="1">The sequence shown here is derived from an EMBL/GenBank/DDBJ whole genome shotgun (WGS) entry which is preliminary data.</text>
</comment>
<dbReference type="InterPro" id="IPR001753">
    <property type="entry name" value="Enoyl-CoA_hydra/iso"/>
</dbReference>
<protein>
    <submittedName>
        <fullName evidence="1">ClpP/crotonase</fullName>
    </submittedName>
</protein>
<sequence>MVSPSAANVVTSVARRLNGDVVTVTISRPSKLNSLNVSLLELFTNTIQELPQRYPNLMAVVITGEGSKAFVVGADVSEISMVDTPAAARQFITKFHLAFKSIRECPAPVIGRINGYALGAGLAIAASCDFRVASSNAVFGMPEVWFLNFPLCILWSRINLGLIVNRCALGYQAWLNQPYFLG</sequence>
<name>A0A2I1DDG4_ASPC2</name>
<organism evidence="1 2">
    <name type="scientific">Aspergillus campestris (strain IBT 28561)</name>
    <dbReference type="NCBI Taxonomy" id="1392248"/>
    <lineage>
        <taxon>Eukaryota</taxon>
        <taxon>Fungi</taxon>
        <taxon>Dikarya</taxon>
        <taxon>Ascomycota</taxon>
        <taxon>Pezizomycotina</taxon>
        <taxon>Eurotiomycetes</taxon>
        <taxon>Eurotiomycetidae</taxon>
        <taxon>Eurotiales</taxon>
        <taxon>Aspergillaceae</taxon>
        <taxon>Aspergillus</taxon>
        <taxon>Aspergillus subgen. Circumdati</taxon>
    </lineage>
</organism>
<dbReference type="Pfam" id="PF00378">
    <property type="entry name" value="ECH_1"/>
    <property type="match status" value="1"/>
</dbReference>
<keyword evidence="2" id="KW-1185">Reference proteome</keyword>
<dbReference type="CDD" id="cd06558">
    <property type="entry name" value="crotonase-like"/>
    <property type="match status" value="1"/>
</dbReference>
<dbReference type="VEuPathDB" id="FungiDB:P168DRAFT_286099"/>
<dbReference type="Gene3D" id="3.90.226.10">
    <property type="entry name" value="2-enoyl-CoA Hydratase, Chain A, domain 1"/>
    <property type="match status" value="1"/>
</dbReference>
<reference evidence="1" key="1">
    <citation type="submission" date="2016-12" db="EMBL/GenBank/DDBJ databases">
        <title>The genomes of Aspergillus section Nigri reveals drivers in fungal speciation.</title>
        <authorList>
            <consortium name="DOE Joint Genome Institute"/>
            <person name="Vesth T.C."/>
            <person name="Nybo J."/>
            <person name="Theobald S."/>
            <person name="Brandl J."/>
            <person name="Frisvad J.C."/>
            <person name="Nielsen K.F."/>
            <person name="Lyhne E.K."/>
            <person name="Kogle M.E."/>
            <person name="Kuo A."/>
            <person name="Riley R."/>
            <person name="Clum A."/>
            <person name="Nolan M."/>
            <person name="Lipzen A."/>
            <person name="Salamov A."/>
            <person name="Henrissat B."/>
            <person name="Wiebenga A."/>
            <person name="De vries R.P."/>
            <person name="Grigoriev I.V."/>
            <person name="Mortensen U.H."/>
            <person name="Andersen M.R."/>
            <person name="Baker S.E."/>
        </authorList>
    </citation>
    <scope>NUCLEOTIDE SEQUENCE</scope>
    <source>
        <strain evidence="1">IBT 28561</strain>
    </source>
</reference>
<dbReference type="GO" id="GO:0006635">
    <property type="term" value="P:fatty acid beta-oxidation"/>
    <property type="evidence" value="ECO:0007669"/>
    <property type="project" value="TreeGrafter"/>
</dbReference>
<dbReference type="AlphaFoldDB" id="A0A2I1DDG4"/>
<dbReference type="RefSeq" id="XP_024696516.1">
    <property type="nucleotide sequence ID" value="XM_024836278.1"/>
</dbReference>
<evidence type="ECO:0000313" key="2">
    <source>
        <dbReference type="Proteomes" id="UP000234254"/>
    </source>
</evidence>
<dbReference type="PANTHER" id="PTHR11941:SF54">
    <property type="entry name" value="ENOYL-COA HYDRATASE, MITOCHONDRIAL"/>
    <property type="match status" value="1"/>
</dbReference>